<gene>
    <name evidence="3" type="ORF">AJ80_00135</name>
</gene>
<dbReference type="Gene3D" id="1.10.510.10">
    <property type="entry name" value="Transferase(Phosphotransferase) domain 1"/>
    <property type="match status" value="1"/>
</dbReference>
<reference evidence="3 4" key="1">
    <citation type="submission" date="2017-10" db="EMBL/GenBank/DDBJ databases">
        <title>Comparative genomics in systemic dimorphic fungi from Ajellomycetaceae.</title>
        <authorList>
            <person name="Munoz J.F."/>
            <person name="Mcewen J.G."/>
            <person name="Clay O.K."/>
            <person name="Cuomo C.A."/>
        </authorList>
    </citation>
    <scope>NUCLEOTIDE SEQUENCE [LARGE SCALE GENOMIC DNA]</scope>
    <source>
        <strain evidence="3 4">UAMH7299</strain>
    </source>
</reference>
<dbReference type="STRING" id="1447883.A0A2B7YVY1"/>
<evidence type="ECO:0000259" key="2">
    <source>
        <dbReference type="Pfam" id="PF01636"/>
    </source>
</evidence>
<dbReference type="AlphaFoldDB" id="A0A2B7YVY1"/>
<dbReference type="OrthoDB" id="10003767at2759"/>
<dbReference type="SUPFAM" id="SSF56112">
    <property type="entry name" value="Protein kinase-like (PK-like)"/>
    <property type="match status" value="1"/>
</dbReference>
<dbReference type="Proteomes" id="UP000224634">
    <property type="component" value="Unassembled WGS sequence"/>
</dbReference>
<keyword evidence="4" id="KW-1185">Reference proteome</keyword>
<name>A0A2B7YVY1_POLH7</name>
<sequence length="484" mass="54123">MARSISEATSQKVDDEHLAGFEKVRAGMKLDNLPPLALRLRIEDLAQQPVHDCRILPDPLNSVTVFSGFLRSLLMDIPAPSMMPLPALFDQAMTMRLLKRETTIPVPKTYHFDASCDNQLSCPFILMEYIAGRPLYDVWFDQTITPDLLAIRHSRILQDVAEAVTQLNKYEYSPGGAVLFDKDEKPSNIGPFRKVNMNAMLARSRDDGYDGYDGSTIFSSVGPFIDNESFMTRLLDNREPLSDNYSQGLYKLLKLFIDLALSHDNGKSHEAGFVLTHPDLDLQNVIVSEEGGLLSLIDWDGVIAVPRCLGNERYPSWLTRDWDPVKYRYDEDAFPGPGCPNNRENSPTELEFYRRKYQEIVKQISSPDHARRTANSLVLENLHIAADDPVCTDSIIEKIFDEVKAKTVSAESAQASYTGASTSTDGQSKIGEGENHGGEDEDDDDDDDSVDFFFPYEVATGLISGEIEGSDLQWLKDGFLALLS</sequence>
<dbReference type="PANTHER" id="PTHR21310:SF51">
    <property type="entry name" value="AMINOGLYCOSIDE PHOSPHOTRANSFERASE DOMAIN-CONTAINING PROTEIN"/>
    <property type="match status" value="1"/>
</dbReference>
<evidence type="ECO:0000256" key="1">
    <source>
        <dbReference type="SAM" id="MobiDB-lite"/>
    </source>
</evidence>
<feature type="region of interest" description="Disordered" evidence="1">
    <location>
        <begin position="411"/>
        <end position="451"/>
    </location>
</feature>
<protein>
    <recommendedName>
        <fullName evidence="2">Aminoglycoside phosphotransferase domain-containing protein</fullName>
    </recommendedName>
</protein>
<evidence type="ECO:0000313" key="3">
    <source>
        <dbReference type="EMBL" id="PGH28244.1"/>
    </source>
</evidence>
<accession>A0A2B7YVY1</accession>
<dbReference type="InterPro" id="IPR011009">
    <property type="entry name" value="Kinase-like_dom_sf"/>
</dbReference>
<feature type="compositionally biased region" description="Acidic residues" evidence="1">
    <location>
        <begin position="439"/>
        <end position="450"/>
    </location>
</feature>
<dbReference type="InterPro" id="IPR051678">
    <property type="entry name" value="AGP_Transferase"/>
</dbReference>
<feature type="compositionally biased region" description="Polar residues" evidence="1">
    <location>
        <begin position="411"/>
        <end position="427"/>
    </location>
</feature>
<organism evidence="3 4">
    <name type="scientific">Polytolypa hystricis (strain UAMH7299)</name>
    <dbReference type="NCBI Taxonomy" id="1447883"/>
    <lineage>
        <taxon>Eukaryota</taxon>
        <taxon>Fungi</taxon>
        <taxon>Dikarya</taxon>
        <taxon>Ascomycota</taxon>
        <taxon>Pezizomycotina</taxon>
        <taxon>Eurotiomycetes</taxon>
        <taxon>Eurotiomycetidae</taxon>
        <taxon>Onygenales</taxon>
        <taxon>Onygenales incertae sedis</taxon>
        <taxon>Polytolypa</taxon>
    </lineage>
</organism>
<dbReference type="PANTHER" id="PTHR21310">
    <property type="entry name" value="AMINOGLYCOSIDE PHOSPHOTRANSFERASE-RELATED-RELATED"/>
    <property type="match status" value="1"/>
</dbReference>
<comment type="caution">
    <text evidence="3">The sequence shown here is derived from an EMBL/GenBank/DDBJ whole genome shotgun (WGS) entry which is preliminary data.</text>
</comment>
<evidence type="ECO:0000313" key="4">
    <source>
        <dbReference type="Proteomes" id="UP000224634"/>
    </source>
</evidence>
<proteinExistence type="predicted"/>
<dbReference type="InterPro" id="IPR002575">
    <property type="entry name" value="Aminoglycoside_PTrfase"/>
</dbReference>
<dbReference type="EMBL" id="PDNA01000001">
    <property type="protein sequence ID" value="PGH28244.1"/>
    <property type="molecule type" value="Genomic_DNA"/>
</dbReference>
<dbReference type="Pfam" id="PF01636">
    <property type="entry name" value="APH"/>
    <property type="match status" value="1"/>
</dbReference>
<feature type="domain" description="Aminoglycoside phosphotransferase" evidence="2">
    <location>
        <begin position="83"/>
        <end position="300"/>
    </location>
</feature>